<dbReference type="PANTHER" id="PTHR37984:SF9">
    <property type="entry name" value="INTEGRASE CATALYTIC DOMAIN-CONTAINING PROTEIN"/>
    <property type="match status" value="1"/>
</dbReference>
<dbReference type="Proteomes" id="UP000887013">
    <property type="component" value="Unassembled WGS sequence"/>
</dbReference>
<dbReference type="OrthoDB" id="7552603at2759"/>
<dbReference type="InterPro" id="IPR050951">
    <property type="entry name" value="Retrovirus_Pol_polyprotein"/>
</dbReference>
<comment type="caution">
    <text evidence="2">The sequence shown here is derived from an EMBL/GenBank/DDBJ whole genome shotgun (WGS) entry which is preliminary data.</text>
</comment>
<dbReference type="Pfam" id="PF00078">
    <property type="entry name" value="RVT_1"/>
    <property type="match status" value="1"/>
</dbReference>
<gene>
    <name evidence="2" type="primary">pol_741</name>
    <name evidence="2" type="ORF">NPIL_11451</name>
</gene>
<dbReference type="PANTHER" id="PTHR37984">
    <property type="entry name" value="PROTEIN CBG26694"/>
    <property type="match status" value="1"/>
</dbReference>
<dbReference type="InterPro" id="IPR043502">
    <property type="entry name" value="DNA/RNA_pol_sf"/>
</dbReference>
<reference evidence="2" key="1">
    <citation type="submission" date="2020-08" db="EMBL/GenBank/DDBJ databases">
        <title>Multicomponent nature underlies the extraordinary mechanical properties of spider dragline silk.</title>
        <authorList>
            <person name="Kono N."/>
            <person name="Nakamura H."/>
            <person name="Mori M."/>
            <person name="Yoshida Y."/>
            <person name="Ohtoshi R."/>
            <person name="Malay A.D."/>
            <person name="Moran D.A.P."/>
            <person name="Tomita M."/>
            <person name="Numata K."/>
            <person name="Arakawa K."/>
        </authorList>
    </citation>
    <scope>NUCLEOTIDE SEQUENCE</scope>
</reference>
<organism evidence="2 3">
    <name type="scientific">Nephila pilipes</name>
    <name type="common">Giant wood spider</name>
    <name type="synonym">Nephila maculata</name>
    <dbReference type="NCBI Taxonomy" id="299642"/>
    <lineage>
        <taxon>Eukaryota</taxon>
        <taxon>Metazoa</taxon>
        <taxon>Ecdysozoa</taxon>
        <taxon>Arthropoda</taxon>
        <taxon>Chelicerata</taxon>
        <taxon>Arachnida</taxon>
        <taxon>Araneae</taxon>
        <taxon>Araneomorphae</taxon>
        <taxon>Entelegynae</taxon>
        <taxon>Araneoidea</taxon>
        <taxon>Nephilidae</taxon>
        <taxon>Nephila</taxon>
    </lineage>
</organism>
<dbReference type="EMBL" id="BMAW01116029">
    <property type="protein sequence ID" value="GFT68793.1"/>
    <property type="molecule type" value="Genomic_DNA"/>
</dbReference>
<protein>
    <submittedName>
        <fullName evidence="2">Retrovirus-related Pol polyprotein from transposon 297</fullName>
    </submittedName>
</protein>
<evidence type="ECO:0000313" key="3">
    <source>
        <dbReference type="Proteomes" id="UP000887013"/>
    </source>
</evidence>
<feature type="domain" description="Reverse transcriptase" evidence="1">
    <location>
        <begin position="1"/>
        <end position="62"/>
    </location>
</feature>
<evidence type="ECO:0000313" key="2">
    <source>
        <dbReference type="EMBL" id="GFT68793.1"/>
    </source>
</evidence>
<dbReference type="GO" id="GO:0071897">
    <property type="term" value="P:DNA biosynthetic process"/>
    <property type="evidence" value="ECO:0007669"/>
    <property type="project" value="UniProtKB-ARBA"/>
</dbReference>
<accession>A0A8X6PKF4</accession>
<dbReference type="Gene3D" id="3.30.70.270">
    <property type="match status" value="1"/>
</dbReference>
<evidence type="ECO:0000259" key="1">
    <source>
        <dbReference type="PROSITE" id="PS50878"/>
    </source>
</evidence>
<dbReference type="AlphaFoldDB" id="A0A8X6PKF4"/>
<name>A0A8X6PKF4_NEPPI</name>
<keyword evidence="3" id="KW-1185">Reference proteome</keyword>
<proteinExistence type="predicted"/>
<dbReference type="PROSITE" id="PS50878">
    <property type="entry name" value="RT_POL"/>
    <property type="match status" value="1"/>
</dbReference>
<dbReference type="InterPro" id="IPR043128">
    <property type="entry name" value="Rev_trsase/Diguanyl_cyclase"/>
</dbReference>
<dbReference type="SUPFAM" id="SSF56672">
    <property type="entry name" value="DNA/RNA polymerases"/>
    <property type="match status" value="1"/>
</dbReference>
<dbReference type="InterPro" id="IPR000477">
    <property type="entry name" value="RT_dom"/>
</dbReference>
<sequence>MLDGLDFCIPYLDDILIATSKKEEHKWHLNKALDRLRKHGLKLNPAKCGSGKSSVAFLECLIAPSEMKPLSQKNQAISDFPKPGTITELRRIFGKALFLPSFHSKCSPNSLTRATKRLQKTINNRFLGTIAQHKYL</sequence>